<proteinExistence type="predicted"/>
<accession>A0A8K0DJ91</accession>
<organism evidence="2 3">
    <name type="scientific">Ignelater luminosus</name>
    <name type="common">Cucubano</name>
    <name type="synonym">Pyrophorus luminosus</name>
    <dbReference type="NCBI Taxonomy" id="2038154"/>
    <lineage>
        <taxon>Eukaryota</taxon>
        <taxon>Metazoa</taxon>
        <taxon>Ecdysozoa</taxon>
        <taxon>Arthropoda</taxon>
        <taxon>Hexapoda</taxon>
        <taxon>Insecta</taxon>
        <taxon>Pterygota</taxon>
        <taxon>Neoptera</taxon>
        <taxon>Endopterygota</taxon>
        <taxon>Coleoptera</taxon>
        <taxon>Polyphaga</taxon>
        <taxon>Elateriformia</taxon>
        <taxon>Elateroidea</taxon>
        <taxon>Elateridae</taxon>
        <taxon>Agrypninae</taxon>
        <taxon>Pyrophorini</taxon>
        <taxon>Ignelater</taxon>
    </lineage>
</organism>
<dbReference type="EMBL" id="VTPC01000813">
    <property type="protein sequence ID" value="KAF2904233.1"/>
    <property type="molecule type" value="Genomic_DNA"/>
</dbReference>
<protein>
    <submittedName>
        <fullName evidence="2">Uncharacterized protein</fullName>
    </submittedName>
</protein>
<evidence type="ECO:0000313" key="2">
    <source>
        <dbReference type="EMBL" id="KAF2904233.1"/>
    </source>
</evidence>
<keyword evidence="1" id="KW-1133">Transmembrane helix</keyword>
<feature type="transmembrane region" description="Helical" evidence="1">
    <location>
        <begin position="29"/>
        <end position="47"/>
    </location>
</feature>
<dbReference type="PANTHER" id="PTHR21579:SF20">
    <property type="entry name" value="PROTEIN TINCAR"/>
    <property type="match status" value="1"/>
</dbReference>
<keyword evidence="3" id="KW-1185">Reference proteome</keyword>
<dbReference type="PANTHER" id="PTHR21579">
    <property type="entry name" value="PROTEIN TINCAR"/>
    <property type="match status" value="1"/>
</dbReference>
<dbReference type="OrthoDB" id="10033661at2759"/>
<feature type="transmembrane region" description="Helical" evidence="1">
    <location>
        <begin position="76"/>
        <end position="95"/>
    </location>
</feature>
<reference evidence="2" key="1">
    <citation type="submission" date="2019-08" db="EMBL/GenBank/DDBJ databases">
        <title>The genome of the North American firefly Photinus pyralis.</title>
        <authorList>
            <consortium name="Photinus pyralis genome working group"/>
            <person name="Fallon T.R."/>
            <person name="Sander Lower S.E."/>
            <person name="Weng J.-K."/>
        </authorList>
    </citation>
    <scope>NUCLEOTIDE SEQUENCE</scope>
    <source>
        <strain evidence="2">TRF0915ILg1</strain>
        <tissue evidence="2">Whole body</tissue>
    </source>
</reference>
<dbReference type="InterPro" id="IPR053291">
    <property type="entry name" value="Ommatidial_diff-associated"/>
</dbReference>
<sequence>MKRPSVAPIGSSSVPRSSPWCARIHLNSLWSLWYGFFGTILQAYVGVKCMKRILGYSLLAWPDISSIPVLELNTSLALTGLSVLLLPLFLASAAFKIGNLANDGFKLGLQLSTCSKDPPSELLGTNGGCSLWKHGGPTAPFLHLVIAFCLLLPKLLMEARLIEAGLIPQVDFNLKDILNIKEFEFKFVSSSDNFTLQTELIKMMLLKGKL</sequence>
<dbReference type="AlphaFoldDB" id="A0A8K0DJ91"/>
<gene>
    <name evidence="2" type="ORF">ILUMI_01945</name>
</gene>
<evidence type="ECO:0000256" key="1">
    <source>
        <dbReference type="SAM" id="Phobius"/>
    </source>
</evidence>
<evidence type="ECO:0000313" key="3">
    <source>
        <dbReference type="Proteomes" id="UP000801492"/>
    </source>
</evidence>
<comment type="caution">
    <text evidence="2">The sequence shown here is derived from an EMBL/GenBank/DDBJ whole genome shotgun (WGS) entry which is preliminary data.</text>
</comment>
<dbReference type="Proteomes" id="UP000801492">
    <property type="component" value="Unassembled WGS sequence"/>
</dbReference>
<keyword evidence="1" id="KW-0472">Membrane</keyword>
<keyword evidence="1" id="KW-0812">Transmembrane</keyword>
<name>A0A8K0DJ91_IGNLU</name>